<name>A0A1R2BYV7_9CILI</name>
<comment type="caution">
    <text evidence="1">The sequence shown here is derived from an EMBL/GenBank/DDBJ whole genome shotgun (WGS) entry which is preliminary data.</text>
</comment>
<proteinExistence type="predicted"/>
<protein>
    <submittedName>
        <fullName evidence="1">Uncharacterized protein</fullName>
    </submittedName>
</protein>
<sequence length="783" mass="90305">MEAALLTDSSDYSEDFEGSYSENWEFSEQDIFPKLFDFLESSLQKPALINYKDEYTPQQLAVGKFLATAMTSKQDIIDKLDWEYSVKKDTKQTSLRFDYNNALFPKVLKSIACESKCEVEYLNMKSKRSQRKTVEEVRNKLISNLGAVVKDKTQAESMLESESSAVRKKSDELQDQYYWTRFCELLKSLTPKKIIYSTQSEKQKSEIKILLDNYYKQPFIIKNIIALEDSDYILALGNRRPFQNSNDRKIEISDIFTSYDQVESILSLFLTFTTKAKDQQLSLCPFPSSMLLNRAFINFQRPSSEDSLSQLIFYSENPIKFMESWKKYDMISVEEEVNPSKCSIEIKTFNIHGIILNIVIDKQNFVLKAASVNELCSLPNSPIKSENPKNYNYLFVLTQESFYIERRKPKNYLRMLGESEISELFNVYLYRKTDNKIPNECFPDISRGDFKYKYCIVRDLVILSSGVFAKHWIVQMRNPENKKSSSESVCVRMCKWEGCMCPLVTENHLAQMITEFSQLAIKTKGQGKKSLNPPTKLRTASEAMVLADLCVFHNNLRSIMRNEGLITKSFIYDHSSELWKATQAGLGWQEHLSESNKLNHLCSGLAKSSLVNYFEECNKNFSSKTSSDDSTEGTHSTQKLALIKEIENLKKLKETESNCSNDLKRIINCGANISYMKYLLNNIQEALGLQTPSKSLKIRNLRDQIESFMSLRMQNFVDNSTITQASFRISTAKPVELNSTIGETKKAKDDIKKNVSPYYDAKLRVIKRFQRSRIPKTSAPFFN</sequence>
<organism evidence="1 2">
    <name type="scientific">Stentor coeruleus</name>
    <dbReference type="NCBI Taxonomy" id="5963"/>
    <lineage>
        <taxon>Eukaryota</taxon>
        <taxon>Sar</taxon>
        <taxon>Alveolata</taxon>
        <taxon>Ciliophora</taxon>
        <taxon>Postciliodesmatophora</taxon>
        <taxon>Heterotrichea</taxon>
        <taxon>Heterotrichida</taxon>
        <taxon>Stentoridae</taxon>
        <taxon>Stentor</taxon>
    </lineage>
</organism>
<reference evidence="1 2" key="1">
    <citation type="submission" date="2016-11" db="EMBL/GenBank/DDBJ databases">
        <title>The macronuclear genome of Stentor coeruleus: a giant cell with tiny introns.</title>
        <authorList>
            <person name="Slabodnick M."/>
            <person name="Ruby J.G."/>
            <person name="Reiff S.B."/>
            <person name="Swart E.C."/>
            <person name="Gosai S."/>
            <person name="Prabakaran S."/>
            <person name="Witkowska E."/>
            <person name="Larue G.E."/>
            <person name="Fisher S."/>
            <person name="Freeman R.M."/>
            <person name="Gunawardena J."/>
            <person name="Chu W."/>
            <person name="Stover N.A."/>
            <person name="Gregory B.D."/>
            <person name="Nowacki M."/>
            <person name="Derisi J."/>
            <person name="Roy S.W."/>
            <person name="Marshall W.F."/>
            <person name="Sood P."/>
        </authorList>
    </citation>
    <scope>NUCLEOTIDE SEQUENCE [LARGE SCALE GENOMIC DNA]</scope>
    <source>
        <strain evidence="1">WM001</strain>
    </source>
</reference>
<dbReference type="OrthoDB" id="10590331at2759"/>
<accession>A0A1R2BYV7</accession>
<evidence type="ECO:0000313" key="1">
    <source>
        <dbReference type="EMBL" id="OMJ81982.1"/>
    </source>
</evidence>
<dbReference type="AlphaFoldDB" id="A0A1R2BYV7"/>
<dbReference type="EMBL" id="MPUH01000359">
    <property type="protein sequence ID" value="OMJ81982.1"/>
    <property type="molecule type" value="Genomic_DNA"/>
</dbReference>
<evidence type="ECO:0000313" key="2">
    <source>
        <dbReference type="Proteomes" id="UP000187209"/>
    </source>
</evidence>
<dbReference type="Proteomes" id="UP000187209">
    <property type="component" value="Unassembled WGS sequence"/>
</dbReference>
<gene>
    <name evidence="1" type="ORF">SteCoe_17469</name>
</gene>
<keyword evidence="2" id="KW-1185">Reference proteome</keyword>